<dbReference type="Pfam" id="PF15377">
    <property type="entry name" value="DUF4604"/>
    <property type="match status" value="1"/>
</dbReference>
<feature type="compositionally biased region" description="Acidic residues" evidence="1">
    <location>
        <begin position="54"/>
        <end position="72"/>
    </location>
</feature>
<feature type="domain" description="DUF4604" evidence="2">
    <location>
        <begin position="11"/>
        <end position="174"/>
    </location>
</feature>
<feature type="compositionally biased region" description="Basic residues" evidence="1">
    <location>
        <begin position="157"/>
        <end position="167"/>
    </location>
</feature>
<accession>A0A9P4YMR1</accession>
<evidence type="ECO:0000313" key="4">
    <source>
        <dbReference type="Proteomes" id="UP000749293"/>
    </source>
</evidence>
<evidence type="ECO:0000313" key="3">
    <source>
        <dbReference type="EMBL" id="KAF4119811.1"/>
    </source>
</evidence>
<organism evidence="3 4">
    <name type="scientific">Geosmithia morbida</name>
    <dbReference type="NCBI Taxonomy" id="1094350"/>
    <lineage>
        <taxon>Eukaryota</taxon>
        <taxon>Fungi</taxon>
        <taxon>Dikarya</taxon>
        <taxon>Ascomycota</taxon>
        <taxon>Pezizomycotina</taxon>
        <taxon>Sordariomycetes</taxon>
        <taxon>Hypocreomycetidae</taxon>
        <taxon>Hypocreales</taxon>
        <taxon>Bionectriaceae</taxon>
        <taxon>Geosmithia</taxon>
    </lineage>
</organism>
<dbReference type="RefSeq" id="XP_035318463.1">
    <property type="nucleotide sequence ID" value="XM_035466452.1"/>
</dbReference>
<comment type="caution">
    <text evidence="3">The sequence shown here is derived from an EMBL/GenBank/DDBJ whole genome shotgun (WGS) entry which is preliminary data.</text>
</comment>
<keyword evidence="4" id="KW-1185">Reference proteome</keyword>
<dbReference type="AlphaFoldDB" id="A0A9P4YMR1"/>
<dbReference type="GeneID" id="55970705"/>
<proteinExistence type="predicted"/>
<dbReference type="Proteomes" id="UP000749293">
    <property type="component" value="Unassembled WGS sequence"/>
</dbReference>
<evidence type="ECO:0000259" key="2">
    <source>
        <dbReference type="Pfam" id="PF15377"/>
    </source>
</evidence>
<dbReference type="EMBL" id="JAANYQ010000021">
    <property type="protein sequence ID" value="KAF4119811.1"/>
    <property type="molecule type" value="Genomic_DNA"/>
</dbReference>
<feature type="region of interest" description="Disordered" evidence="1">
    <location>
        <begin position="24"/>
        <end position="175"/>
    </location>
</feature>
<gene>
    <name evidence="3" type="ORF">GMORB2_4477</name>
</gene>
<protein>
    <recommendedName>
        <fullName evidence="2">DUF4604 domain-containing protein</fullName>
    </recommendedName>
</protein>
<reference evidence="3" key="1">
    <citation type="submission" date="2020-03" db="EMBL/GenBank/DDBJ databases">
        <title>Site-based positive gene gene selection in Geosmithia morbida across the United States reveals a broad range of putative effectors and factors for local host and environmental adapation.</title>
        <authorList>
            <person name="Onufrak A."/>
            <person name="Murdoch R.W."/>
            <person name="Gazis R."/>
            <person name="Huff M."/>
            <person name="Staton M."/>
            <person name="Klingeman W."/>
            <person name="Hadziabdic D."/>
        </authorList>
    </citation>
    <scope>NUCLEOTIDE SEQUENCE</scope>
    <source>
        <strain evidence="3">1262</strain>
    </source>
</reference>
<name>A0A9P4YMR1_9HYPO</name>
<dbReference type="InterPro" id="IPR027911">
    <property type="entry name" value="DUF4604"/>
</dbReference>
<feature type="compositionally biased region" description="Basic and acidic residues" evidence="1">
    <location>
        <begin position="143"/>
        <end position="156"/>
    </location>
</feature>
<evidence type="ECO:0000256" key="1">
    <source>
        <dbReference type="SAM" id="MobiDB-lite"/>
    </source>
</evidence>
<feature type="compositionally biased region" description="Basic and acidic residues" evidence="1">
    <location>
        <begin position="73"/>
        <end position="102"/>
    </location>
</feature>
<sequence length="175" mass="18550">MSQKNQKVTSKNLSFNKSLPPFLAALHAQAGGGGRGEPSPGGQRRSAKKRPSSEEAEDVPLVVDEDGNVVDVEVDKDGVVREDGGDAVARDDEKGTSKDPETSSKAAIGGRKRKVGRVVGEDAAVGTTEEEDKPKKPKGASDGGKDEANNEEVVKDKRPKKKAKKIKLSFDDEEG</sequence>